<feature type="transmembrane region" description="Helical" evidence="1">
    <location>
        <begin position="20"/>
        <end position="41"/>
    </location>
</feature>
<evidence type="ECO:0000256" key="1">
    <source>
        <dbReference type="SAM" id="Phobius"/>
    </source>
</evidence>
<dbReference type="EMBL" id="JBJVNI010000470">
    <property type="protein sequence ID" value="MFM9616292.1"/>
    <property type="molecule type" value="Genomic_DNA"/>
</dbReference>
<feature type="non-terminal residue" evidence="2">
    <location>
        <position position="69"/>
    </location>
</feature>
<dbReference type="Proteomes" id="UP001631957">
    <property type="component" value="Unassembled WGS sequence"/>
</dbReference>
<organism evidence="2 3">
    <name type="scientific">Streptomyces niveiscabiei</name>
    <dbReference type="NCBI Taxonomy" id="164115"/>
    <lineage>
        <taxon>Bacteria</taxon>
        <taxon>Bacillati</taxon>
        <taxon>Actinomycetota</taxon>
        <taxon>Actinomycetes</taxon>
        <taxon>Kitasatosporales</taxon>
        <taxon>Streptomycetaceae</taxon>
        <taxon>Streptomyces</taxon>
    </lineage>
</organism>
<keyword evidence="1" id="KW-1133">Transmembrane helix</keyword>
<sequence>MRRDDDVPKRSWRWIRRFAIAVGGLFVLVGVPLAVILYPTLKPYPKADFPAATSQREQNLQDLAHLRRL</sequence>
<keyword evidence="3" id="KW-1185">Reference proteome</keyword>
<keyword evidence="1" id="KW-0472">Membrane</keyword>
<name>A0ABW9IBE2_9ACTN</name>
<evidence type="ECO:0000313" key="3">
    <source>
        <dbReference type="Proteomes" id="UP001631957"/>
    </source>
</evidence>
<evidence type="ECO:0000313" key="2">
    <source>
        <dbReference type="EMBL" id="MFM9616292.1"/>
    </source>
</evidence>
<proteinExistence type="predicted"/>
<keyword evidence="1" id="KW-0812">Transmembrane</keyword>
<gene>
    <name evidence="2" type="ORF">ACKI18_48510</name>
</gene>
<accession>A0ABW9IBE2</accession>
<dbReference type="RefSeq" id="WP_409135105.1">
    <property type="nucleotide sequence ID" value="NZ_JBJVNI010000470.1"/>
</dbReference>
<reference evidence="2 3" key="1">
    <citation type="submission" date="2024-12" db="EMBL/GenBank/DDBJ databases">
        <title>Forecasting of Potato common scab and diversities of Pathogenic streptomyces spp. in china.</title>
        <authorList>
            <person name="Handique U."/>
            <person name="Wu J."/>
        </authorList>
    </citation>
    <scope>NUCLEOTIDE SEQUENCE [LARGE SCALE GENOMIC DNA]</scope>
    <source>
        <strain evidence="2 3">ZRIMU1530</strain>
    </source>
</reference>
<comment type="caution">
    <text evidence="2">The sequence shown here is derived from an EMBL/GenBank/DDBJ whole genome shotgun (WGS) entry which is preliminary data.</text>
</comment>
<protein>
    <recommendedName>
        <fullName evidence="4">Secreted protein</fullName>
    </recommendedName>
</protein>
<evidence type="ECO:0008006" key="4">
    <source>
        <dbReference type="Google" id="ProtNLM"/>
    </source>
</evidence>